<dbReference type="CDD" id="cd06145">
    <property type="entry name" value="REX1_like"/>
    <property type="match status" value="1"/>
</dbReference>
<organism evidence="9 10">
    <name type="scientific">Brassicogethes aeneus</name>
    <name type="common">Rape pollen beetle</name>
    <name type="synonym">Meligethes aeneus</name>
    <dbReference type="NCBI Taxonomy" id="1431903"/>
    <lineage>
        <taxon>Eukaryota</taxon>
        <taxon>Metazoa</taxon>
        <taxon>Ecdysozoa</taxon>
        <taxon>Arthropoda</taxon>
        <taxon>Hexapoda</taxon>
        <taxon>Insecta</taxon>
        <taxon>Pterygota</taxon>
        <taxon>Neoptera</taxon>
        <taxon>Endopterygota</taxon>
        <taxon>Coleoptera</taxon>
        <taxon>Polyphaga</taxon>
        <taxon>Cucujiformia</taxon>
        <taxon>Nitidulidae</taxon>
        <taxon>Meligethinae</taxon>
        <taxon>Brassicogethes</taxon>
    </lineage>
</organism>
<dbReference type="InterPro" id="IPR034922">
    <property type="entry name" value="REX1-like_exo"/>
</dbReference>
<gene>
    <name evidence="9" type="ORF">MELIAE_LOCUS1163</name>
</gene>
<dbReference type="FunFam" id="3.30.420.10:FF:000019">
    <property type="entry name" value="RNA exonuclease NEF-sp"/>
    <property type="match status" value="1"/>
</dbReference>
<name>A0A9P0ARE1_BRAAE</name>
<protein>
    <recommendedName>
        <fullName evidence="8">Exonuclease domain-containing protein</fullName>
    </recommendedName>
</protein>
<evidence type="ECO:0000256" key="4">
    <source>
        <dbReference type="ARBA" id="ARBA00022801"/>
    </source>
</evidence>
<evidence type="ECO:0000259" key="8">
    <source>
        <dbReference type="SMART" id="SM00479"/>
    </source>
</evidence>
<feature type="compositionally biased region" description="Basic and acidic residues" evidence="7">
    <location>
        <begin position="250"/>
        <end position="271"/>
    </location>
</feature>
<dbReference type="PANTHER" id="PTHR12801:SF115">
    <property type="entry name" value="FI18136P1-RELATED"/>
    <property type="match status" value="1"/>
</dbReference>
<accession>A0A9P0ARE1</accession>
<dbReference type="SUPFAM" id="SSF53098">
    <property type="entry name" value="Ribonuclease H-like"/>
    <property type="match status" value="1"/>
</dbReference>
<dbReference type="OrthoDB" id="16516at2759"/>
<dbReference type="SMART" id="SM00479">
    <property type="entry name" value="EXOIII"/>
    <property type="match status" value="1"/>
</dbReference>
<sequence>MLPTKGFFQDIECPYLNSGCGRPYCHFRHKKKINEDDFNDKISVPIYKPTPKSELVNFHNKNHIPISYVPDLAFRKNNSTRSLPRFNKPTYKPTPISILSSALQRSDFNELGECKTVKEIKQNIAKNEYNPNISLKNSNINFEELIGEFNLIDEIIRHDDSKKDNQIINSTTAINDLNDIQHSTECTKDYPFKDDLVDTSVVKKFVSENSECSEKCSDNKVNVTIKSDDNKDIHKCSDKNKKEKSKHKNSNKDKCSDGKHKSDSKSKEKSKNKNKASIEQKSGSRSHKSSSHKKDKASSSKHKKHSSILTAKDKFKKTEDVKKIKEMGEFKYKQSEMKKDNENIQHNKVSISTKLLENKILKQYKKYDVQENDDFDYDNDKTLLECYKIFNEYKPETKVLSSTIDLKMEKPLDILTSKKRVAHSITNNSFMQSKLPPIAKPKTILSPGQTLHERFKIAQASCSNKEQENIANEVKQPLLGKKRQASLLLEAASKRKITKPTENCNLNVGIIDSKSTCLGQKIKKIAPVQNLLNYQKAKEQLGKLVKQNSINVKNKTVAQTQKSRRTAHIPEFSLSSIPDVLHANNSKLPVNVRTRFLTMLGNECGKLYLTKDDAYQRALNEEFSCYEKCKVLVTYRNSAMLAVNRLRKEIQEREKSGLGPIDSKDLQLINTKSDFCGQKFYDHVKKWILSDEELDIHGYPRESETSGKAIIRNKKNILEHLKENQRKCCRCNKIYFVDDDGWPLYDEECLYHPLKKRTIRGEHTYLCCKATDIGCVTSDTHVSESIQNSELEGFMTTLKPEKDNDQKNFTVYALDCEMCYTTKGLELTRVTIIDTECRTVYESLVKPLNPIIDFNTRFSGITKEQMDKTRTNILQIQANILHLCNSQTILVGHSLESDLKALKIVHSTVIDTSVLFPHKMGLPHKRALKALASEYIKKIIQNDVGGHDSAEDAITCMELLKWKLKEHLKTN</sequence>
<evidence type="ECO:0000256" key="3">
    <source>
        <dbReference type="ARBA" id="ARBA00022722"/>
    </source>
</evidence>
<dbReference type="AlphaFoldDB" id="A0A9P0ARE1"/>
<dbReference type="InterPro" id="IPR013520">
    <property type="entry name" value="Ribonucl_H"/>
</dbReference>
<dbReference type="GO" id="GO:0005634">
    <property type="term" value="C:nucleus"/>
    <property type="evidence" value="ECO:0007669"/>
    <property type="project" value="UniProtKB-SubCell"/>
</dbReference>
<evidence type="ECO:0000313" key="9">
    <source>
        <dbReference type="EMBL" id="CAH0547116.1"/>
    </source>
</evidence>
<dbReference type="InterPro" id="IPR036397">
    <property type="entry name" value="RNaseH_sf"/>
</dbReference>
<evidence type="ECO:0000256" key="5">
    <source>
        <dbReference type="ARBA" id="ARBA00022839"/>
    </source>
</evidence>
<dbReference type="InterPro" id="IPR031736">
    <property type="entry name" value="REXO1-like_dom"/>
</dbReference>
<feature type="region of interest" description="Disordered" evidence="7">
    <location>
        <begin position="230"/>
        <end position="312"/>
    </location>
</feature>
<dbReference type="InterPro" id="IPR012337">
    <property type="entry name" value="RNaseH-like_sf"/>
</dbReference>
<dbReference type="GO" id="GO:0004527">
    <property type="term" value="F:exonuclease activity"/>
    <property type="evidence" value="ECO:0007669"/>
    <property type="project" value="UniProtKB-KW"/>
</dbReference>
<reference evidence="9" key="1">
    <citation type="submission" date="2021-12" db="EMBL/GenBank/DDBJ databases">
        <authorList>
            <person name="King R."/>
        </authorList>
    </citation>
    <scope>NUCLEOTIDE SEQUENCE</scope>
</reference>
<keyword evidence="3" id="KW-0540">Nuclease</keyword>
<proteinExistence type="inferred from homology"/>
<keyword evidence="4" id="KW-0378">Hydrolase</keyword>
<keyword evidence="10" id="KW-1185">Reference proteome</keyword>
<dbReference type="EMBL" id="OV121132">
    <property type="protein sequence ID" value="CAH0547116.1"/>
    <property type="molecule type" value="Genomic_DNA"/>
</dbReference>
<dbReference type="PANTHER" id="PTHR12801">
    <property type="entry name" value="RNA EXONUCLEASE REXO1 / RECO3 FAMILY MEMBER-RELATED"/>
    <property type="match status" value="1"/>
</dbReference>
<dbReference type="Proteomes" id="UP001154078">
    <property type="component" value="Chromosome 1"/>
</dbReference>
<dbReference type="Gene3D" id="3.30.420.10">
    <property type="entry name" value="Ribonuclease H-like superfamily/Ribonuclease H"/>
    <property type="match status" value="1"/>
</dbReference>
<dbReference type="InterPro" id="IPR047021">
    <property type="entry name" value="REXO1/3/4-like"/>
</dbReference>
<feature type="domain" description="Exonuclease" evidence="8">
    <location>
        <begin position="810"/>
        <end position="969"/>
    </location>
</feature>
<evidence type="ECO:0000256" key="6">
    <source>
        <dbReference type="ARBA" id="ARBA00023242"/>
    </source>
</evidence>
<comment type="similarity">
    <text evidence="2">Belongs to the REXO1/REXO3 family.</text>
</comment>
<evidence type="ECO:0000256" key="1">
    <source>
        <dbReference type="ARBA" id="ARBA00004123"/>
    </source>
</evidence>
<comment type="subcellular location">
    <subcellularLocation>
        <location evidence="1">Nucleus</location>
    </subcellularLocation>
</comment>
<keyword evidence="6" id="KW-0539">Nucleus</keyword>
<evidence type="ECO:0000256" key="2">
    <source>
        <dbReference type="ARBA" id="ARBA00006357"/>
    </source>
</evidence>
<keyword evidence="5" id="KW-0269">Exonuclease</keyword>
<feature type="compositionally biased region" description="Basic and acidic residues" evidence="7">
    <location>
        <begin position="230"/>
        <end position="241"/>
    </location>
</feature>
<dbReference type="Pfam" id="PF15870">
    <property type="entry name" value="EloA-BP1"/>
    <property type="match status" value="1"/>
</dbReference>
<evidence type="ECO:0000256" key="7">
    <source>
        <dbReference type="SAM" id="MobiDB-lite"/>
    </source>
</evidence>
<evidence type="ECO:0000313" key="10">
    <source>
        <dbReference type="Proteomes" id="UP001154078"/>
    </source>
</evidence>
<dbReference type="GO" id="GO:0003676">
    <property type="term" value="F:nucleic acid binding"/>
    <property type="evidence" value="ECO:0007669"/>
    <property type="project" value="InterPro"/>
</dbReference>
<feature type="compositionally biased region" description="Basic residues" evidence="7">
    <location>
        <begin position="284"/>
        <end position="306"/>
    </location>
</feature>